<evidence type="ECO:0000313" key="3">
    <source>
        <dbReference type="Proteomes" id="UP000186601"/>
    </source>
</evidence>
<gene>
    <name evidence="2" type="ORF">PHLCEN_2v8161</name>
</gene>
<dbReference type="Proteomes" id="UP000186601">
    <property type="component" value="Unassembled WGS sequence"/>
</dbReference>
<dbReference type="AlphaFoldDB" id="A0A2R6NUG0"/>
<name>A0A2R6NUG0_9APHY</name>
<evidence type="ECO:0000313" key="2">
    <source>
        <dbReference type="EMBL" id="PSR76847.1"/>
    </source>
</evidence>
<sequence length="53" mass="5559">MGSKAKAQKELEGGNVRGVATRHDTPQGPDVTQKNVQCVGDVGDSCRGRSFGE</sequence>
<dbReference type="EMBL" id="MLYV02000833">
    <property type="protein sequence ID" value="PSR76847.1"/>
    <property type="molecule type" value="Genomic_DNA"/>
</dbReference>
<feature type="compositionally biased region" description="Basic and acidic residues" evidence="1">
    <location>
        <begin position="44"/>
        <end position="53"/>
    </location>
</feature>
<keyword evidence="3" id="KW-1185">Reference proteome</keyword>
<evidence type="ECO:0000256" key="1">
    <source>
        <dbReference type="SAM" id="MobiDB-lite"/>
    </source>
</evidence>
<reference evidence="2 3" key="1">
    <citation type="submission" date="2018-02" db="EMBL/GenBank/DDBJ databases">
        <title>Genome sequence of the basidiomycete white-rot fungus Phlebia centrifuga.</title>
        <authorList>
            <person name="Granchi Z."/>
            <person name="Peng M."/>
            <person name="de Vries R.P."/>
            <person name="Hilden K."/>
            <person name="Makela M.R."/>
            <person name="Grigoriev I."/>
            <person name="Riley R."/>
        </authorList>
    </citation>
    <scope>NUCLEOTIDE SEQUENCE [LARGE SCALE GENOMIC DNA]</scope>
    <source>
        <strain evidence="2 3">FBCC195</strain>
    </source>
</reference>
<proteinExistence type="predicted"/>
<comment type="caution">
    <text evidence="2">The sequence shown here is derived from an EMBL/GenBank/DDBJ whole genome shotgun (WGS) entry which is preliminary data.</text>
</comment>
<accession>A0A2R6NUG0</accession>
<protein>
    <submittedName>
        <fullName evidence="2">Uncharacterized protein</fullName>
    </submittedName>
</protein>
<feature type="region of interest" description="Disordered" evidence="1">
    <location>
        <begin position="1"/>
        <end position="53"/>
    </location>
</feature>
<organism evidence="2 3">
    <name type="scientific">Hermanssonia centrifuga</name>
    <dbReference type="NCBI Taxonomy" id="98765"/>
    <lineage>
        <taxon>Eukaryota</taxon>
        <taxon>Fungi</taxon>
        <taxon>Dikarya</taxon>
        <taxon>Basidiomycota</taxon>
        <taxon>Agaricomycotina</taxon>
        <taxon>Agaricomycetes</taxon>
        <taxon>Polyporales</taxon>
        <taxon>Meruliaceae</taxon>
        <taxon>Hermanssonia</taxon>
    </lineage>
</organism>